<name>A0ABT1E3Z3_9ACTN</name>
<evidence type="ECO:0000259" key="1">
    <source>
        <dbReference type="Pfam" id="PF00248"/>
    </source>
</evidence>
<reference evidence="2 3" key="1">
    <citation type="submission" date="2022-06" db="EMBL/GenBank/DDBJ databases">
        <title>New Species of the Genus Actinoplanes, ActinopZanes ferrugineus.</title>
        <authorList>
            <person name="Ding P."/>
        </authorList>
    </citation>
    <scope>NUCLEOTIDE SEQUENCE [LARGE SCALE GENOMIC DNA]</scope>
    <source>
        <strain evidence="2 3">TRM88003</strain>
    </source>
</reference>
<organism evidence="2 3">
    <name type="scientific">Paractinoplanes aksuensis</name>
    <dbReference type="NCBI Taxonomy" id="2939490"/>
    <lineage>
        <taxon>Bacteria</taxon>
        <taxon>Bacillati</taxon>
        <taxon>Actinomycetota</taxon>
        <taxon>Actinomycetes</taxon>
        <taxon>Micromonosporales</taxon>
        <taxon>Micromonosporaceae</taxon>
        <taxon>Paractinoplanes</taxon>
    </lineage>
</organism>
<gene>
    <name evidence="2" type="ORF">M1L60_45035</name>
</gene>
<comment type="caution">
    <text evidence="2">The sequence shown here is derived from an EMBL/GenBank/DDBJ whole genome shotgun (WGS) entry which is preliminary data.</text>
</comment>
<dbReference type="CDD" id="cd19162">
    <property type="entry name" value="AKR_FDH"/>
    <property type="match status" value="1"/>
</dbReference>
<dbReference type="RefSeq" id="WP_253243769.1">
    <property type="nucleotide sequence ID" value="NZ_JAMYJR010000064.1"/>
</dbReference>
<evidence type="ECO:0000313" key="2">
    <source>
        <dbReference type="EMBL" id="MCO8277762.1"/>
    </source>
</evidence>
<dbReference type="Gene3D" id="3.20.20.100">
    <property type="entry name" value="NADP-dependent oxidoreductase domain"/>
    <property type="match status" value="1"/>
</dbReference>
<dbReference type="PANTHER" id="PTHR42686">
    <property type="entry name" value="GH17980P-RELATED"/>
    <property type="match status" value="1"/>
</dbReference>
<dbReference type="EMBL" id="JAMYJR010000064">
    <property type="protein sequence ID" value="MCO8277762.1"/>
    <property type="molecule type" value="Genomic_DNA"/>
</dbReference>
<dbReference type="InterPro" id="IPR023210">
    <property type="entry name" value="NADP_OxRdtase_dom"/>
</dbReference>
<protein>
    <submittedName>
        <fullName evidence="2">Aldo/keto reductase</fullName>
    </submittedName>
</protein>
<dbReference type="SUPFAM" id="SSF51430">
    <property type="entry name" value="NAD(P)-linked oxidoreductase"/>
    <property type="match status" value="1"/>
</dbReference>
<feature type="domain" description="NADP-dependent oxidoreductase" evidence="1">
    <location>
        <begin position="9"/>
        <end position="285"/>
    </location>
</feature>
<dbReference type="Pfam" id="PF00248">
    <property type="entry name" value="Aldo_ket_red"/>
    <property type="match status" value="1"/>
</dbReference>
<dbReference type="InterPro" id="IPR044477">
    <property type="entry name" value="FDH-like"/>
</dbReference>
<dbReference type="InterPro" id="IPR036812">
    <property type="entry name" value="NAD(P)_OxRdtase_dom_sf"/>
</dbReference>
<dbReference type="InterPro" id="IPR020471">
    <property type="entry name" value="AKR"/>
</dbReference>
<sequence>MSAIDARTILGTAALGDRPDEDEAVATVLAAARDGVCGLDTSPWYGRGAAERRVGRALAGLPHDVTVSTKVGYVVDPPGDRRQDFSGDAVLRSLEASLNRLGVTAIDTVLIHDPENHMREALEGAYPVLHRLRSEGVVRAIGVGMNEVAGPLRFVRETDLDVVLIAGRYTLLDRSAGDELLPLCRERGVEVWAGGVFNTGVLAVPEPGAHYDYAPASPQILARAKALRYRCAEYGIPLAAAALQFPARHPAVRAVLLGPADRAQLTENLHHWRLPIPDELWSDLNAGRAS</sequence>
<dbReference type="PANTHER" id="PTHR42686:SF1">
    <property type="entry name" value="GH17980P-RELATED"/>
    <property type="match status" value="1"/>
</dbReference>
<evidence type="ECO:0000313" key="3">
    <source>
        <dbReference type="Proteomes" id="UP001523369"/>
    </source>
</evidence>
<proteinExistence type="predicted"/>
<keyword evidence="3" id="KW-1185">Reference proteome</keyword>
<dbReference type="Proteomes" id="UP001523369">
    <property type="component" value="Unassembled WGS sequence"/>
</dbReference>
<accession>A0ABT1E3Z3</accession>